<sequence>MGSSQVVLPADVEQTSRRLHHDHAHRVAVLTHHCNPVVLVEGDDAHGTGVGGVLTLDPLPGRGGDGVIDEITHPSGGQHLVLIHLPGLGSVPATHLESSFLLADADASAVKRSDRDFSALEVCLLGSGTSRSSPLARRTAAAASPRNNGWAWVGRLLSSGWAWVATKNGWLLRSNSTNSTREPSGEVPLMCSPAASRRSR</sequence>
<gene>
    <name evidence="2" type="ORF">L860_13755</name>
</gene>
<evidence type="ECO:0000256" key="1">
    <source>
        <dbReference type="SAM" id="MobiDB-lite"/>
    </source>
</evidence>
<protein>
    <submittedName>
        <fullName evidence="2">Uncharacterized protein</fullName>
    </submittedName>
</protein>
<proteinExistence type="predicted"/>
<accession>A0A9X5LR88</accession>
<organism evidence="2">
    <name type="scientific">Cutibacterium granulosum DSM 20700</name>
    <dbReference type="NCBI Taxonomy" id="1160719"/>
    <lineage>
        <taxon>Bacteria</taxon>
        <taxon>Bacillati</taxon>
        <taxon>Actinomycetota</taxon>
        <taxon>Actinomycetes</taxon>
        <taxon>Propionibacteriales</taxon>
        <taxon>Propionibacteriaceae</taxon>
        <taxon>Cutibacterium</taxon>
    </lineage>
</organism>
<feature type="region of interest" description="Disordered" evidence="1">
    <location>
        <begin position="176"/>
        <end position="200"/>
    </location>
</feature>
<dbReference type="EMBL" id="JNBU01000071">
    <property type="protein sequence ID" value="OCT41906.1"/>
    <property type="molecule type" value="Genomic_DNA"/>
</dbReference>
<evidence type="ECO:0000313" key="2">
    <source>
        <dbReference type="EMBL" id="OCT41906.1"/>
    </source>
</evidence>
<dbReference type="AlphaFoldDB" id="A0A9X5LR88"/>
<reference evidence="2" key="1">
    <citation type="submission" date="2014-05" db="EMBL/GenBank/DDBJ databases">
        <authorList>
            <person name="Jahns A.C."/>
            <person name="Eilers H."/>
            <person name="Alexeyev O.A."/>
        </authorList>
    </citation>
    <scope>NUCLEOTIDE SEQUENCE [LARGE SCALE GENOMIC DNA]</scope>
    <source>
        <strain evidence="2">DSM 20700</strain>
    </source>
</reference>
<comment type="caution">
    <text evidence="2">The sequence shown here is derived from an EMBL/GenBank/DDBJ whole genome shotgun (WGS) entry which is preliminary data.</text>
</comment>
<name>A0A9X5LR88_9ACTN</name>